<comment type="cofactor">
    <cofactor evidence="1 5">
        <name>FAD</name>
        <dbReference type="ChEBI" id="CHEBI:57692"/>
    </cofactor>
</comment>
<dbReference type="Gene3D" id="1.20.140.10">
    <property type="entry name" value="Butyryl-CoA Dehydrogenase, subunit A, domain 3"/>
    <property type="match status" value="1"/>
</dbReference>
<dbReference type="SUPFAM" id="SSF47203">
    <property type="entry name" value="Acyl-CoA dehydrogenase C-terminal domain-like"/>
    <property type="match status" value="1"/>
</dbReference>
<dbReference type="InterPro" id="IPR009075">
    <property type="entry name" value="AcylCo_DH/oxidase_C"/>
</dbReference>
<dbReference type="PANTHER" id="PTHR43884">
    <property type="entry name" value="ACYL-COA DEHYDROGENASE"/>
    <property type="match status" value="1"/>
</dbReference>
<dbReference type="Pfam" id="PF02770">
    <property type="entry name" value="Acyl-CoA_dh_M"/>
    <property type="match status" value="1"/>
</dbReference>
<evidence type="ECO:0000259" key="7">
    <source>
        <dbReference type="Pfam" id="PF02770"/>
    </source>
</evidence>
<accession>A0ABT5BFY9</accession>
<dbReference type="SUPFAM" id="SSF56645">
    <property type="entry name" value="Acyl-CoA dehydrogenase NM domain-like"/>
    <property type="match status" value="1"/>
</dbReference>
<dbReference type="PANTHER" id="PTHR43884:SF12">
    <property type="entry name" value="ISOVALERYL-COA DEHYDROGENASE, MITOCHONDRIAL-RELATED"/>
    <property type="match status" value="1"/>
</dbReference>
<evidence type="ECO:0000313" key="10">
    <source>
        <dbReference type="Proteomes" id="UP001217838"/>
    </source>
</evidence>
<name>A0ABT5BFY9_9BACT</name>
<protein>
    <submittedName>
        <fullName evidence="9">Acyl-CoA dehydrogenase family protein</fullName>
    </submittedName>
</protein>
<evidence type="ECO:0000313" key="9">
    <source>
        <dbReference type="EMBL" id="MDC0673054.1"/>
    </source>
</evidence>
<evidence type="ECO:0000256" key="4">
    <source>
        <dbReference type="ARBA" id="ARBA00022827"/>
    </source>
</evidence>
<feature type="domain" description="Acyl-CoA oxidase/dehydrogenase middle" evidence="7">
    <location>
        <begin position="135"/>
        <end position="217"/>
    </location>
</feature>
<keyword evidence="5" id="KW-0560">Oxidoreductase</keyword>
<dbReference type="InterPro" id="IPR013786">
    <property type="entry name" value="AcylCoA_DH/ox_N"/>
</dbReference>
<dbReference type="InterPro" id="IPR036250">
    <property type="entry name" value="AcylCo_DH-like_C"/>
</dbReference>
<keyword evidence="3 5" id="KW-0285">Flavoprotein</keyword>
<dbReference type="Pfam" id="PF00441">
    <property type="entry name" value="Acyl-CoA_dh_1"/>
    <property type="match status" value="1"/>
</dbReference>
<gene>
    <name evidence="9" type="ORF">POL58_35195</name>
</gene>
<evidence type="ECO:0000259" key="6">
    <source>
        <dbReference type="Pfam" id="PF00441"/>
    </source>
</evidence>
<dbReference type="Pfam" id="PF02771">
    <property type="entry name" value="Acyl-CoA_dh_N"/>
    <property type="match status" value="1"/>
</dbReference>
<dbReference type="Proteomes" id="UP001217838">
    <property type="component" value="Unassembled WGS sequence"/>
</dbReference>
<dbReference type="InterPro" id="IPR046373">
    <property type="entry name" value="Acyl-CoA_Oxase/DH_mid-dom_sf"/>
</dbReference>
<feature type="domain" description="Acyl-CoA dehydrogenase/oxidase C-terminal" evidence="6">
    <location>
        <begin position="244"/>
        <end position="364"/>
    </location>
</feature>
<dbReference type="Gene3D" id="1.10.540.10">
    <property type="entry name" value="Acyl-CoA dehydrogenase/oxidase, N-terminal domain"/>
    <property type="match status" value="1"/>
</dbReference>
<keyword evidence="4 5" id="KW-0274">FAD</keyword>
<reference evidence="9 10" key="1">
    <citation type="submission" date="2022-11" db="EMBL/GenBank/DDBJ databases">
        <title>Minimal conservation of predation-associated metabolite biosynthetic gene clusters underscores biosynthetic potential of Myxococcota including descriptions for ten novel species: Archangium lansinium sp. nov., Myxococcus landrumus sp. nov., Nannocystis bai.</title>
        <authorList>
            <person name="Ahearne A."/>
            <person name="Stevens C."/>
            <person name="Dowd S."/>
        </authorList>
    </citation>
    <scope>NUCLEOTIDE SEQUENCE [LARGE SCALE GENOMIC DNA]</scope>
    <source>
        <strain evidence="9 10">NCELM</strain>
    </source>
</reference>
<dbReference type="InterPro" id="IPR006091">
    <property type="entry name" value="Acyl-CoA_Oxase/DH_mid-dom"/>
</dbReference>
<comment type="similarity">
    <text evidence="2 5">Belongs to the acyl-CoA dehydrogenase family.</text>
</comment>
<dbReference type="EMBL" id="JAQNDN010000021">
    <property type="protein sequence ID" value="MDC0673054.1"/>
    <property type="molecule type" value="Genomic_DNA"/>
</dbReference>
<evidence type="ECO:0000259" key="8">
    <source>
        <dbReference type="Pfam" id="PF02771"/>
    </source>
</evidence>
<evidence type="ECO:0000256" key="1">
    <source>
        <dbReference type="ARBA" id="ARBA00001974"/>
    </source>
</evidence>
<proteinExistence type="inferred from homology"/>
<dbReference type="RefSeq" id="WP_272005513.1">
    <property type="nucleotide sequence ID" value="NZ_JAQNDN010000021.1"/>
</dbReference>
<keyword evidence="10" id="KW-1185">Reference proteome</keyword>
<comment type="caution">
    <text evidence="9">The sequence shown here is derived from an EMBL/GenBank/DDBJ whole genome shotgun (WGS) entry which is preliminary data.</text>
</comment>
<evidence type="ECO:0000256" key="2">
    <source>
        <dbReference type="ARBA" id="ARBA00009347"/>
    </source>
</evidence>
<dbReference type="InterPro" id="IPR037069">
    <property type="entry name" value="AcylCoA_DH/ox_N_sf"/>
</dbReference>
<dbReference type="Gene3D" id="2.40.110.10">
    <property type="entry name" value="Butyryl-CoA Dehydrogenase, subunit A, domain 2"/>
    <property type="match status" value="1"/>
</dbReference>
<evidence type="ECO:0000256" key="5">
    <source>
        <dbReference type="RuleBase" id="RU362125"/>
    </source>
</evidence>
<organism evidence="9 10">
    <name type="scientific">Nannocystis radixulma</name>
    <dbReference type="NCBI Taxonomy" id="2995305"/>
    <lineage>
        <taxon>Bacteria</taxon>
        <taxon>Pseudomonadati</taxon>
        <taxon>Myxococcota</taxon>
        <taxon>Polyangia</taxon>
        <taxon>Nannocystales</taxon>
        <taxon>Nannocystaceae</taxon>
        <taxon>Nannocystis</taxon>
    </lineage>
</organism>
<dbReference type="InterPro" id="IPR009100">
    <property type="entry name" value="AcylCoA_DH/oxidase_NM_dom_sf"/>
</dbReference>
<sequence length="383" mass="40806">MEFVDDDRWCEQARVFAEKEVAPSVAARDRERRWEPELFRRMGAAGLLGATLPGACGGGELSSLALAGLMRGFAEGSGDAGLALAWVAHTFGCAVPLAMVGTGEQRRRYLQALVRGDAVGALAHEEQLPAAEPIGVRTTAARTSPGRWVLHGAKSWVVNGPVAELFVVTAVTDPVPGKRGVSAFLVHRDTPGLTVGRRIVTTGLRTAAISELVLDGCVLSDDELLGAEGEGLNGVGRLVQRRLRVFQFAPWLGFMRVLVDRSVVHARERLVHGRPLSHSQTARAVLADMRIRLELSRRMLARAAWQLDAEAEHAGRDVATCALFLAESVGFVARGAVHLHGARGLESDTLAGRLARDADVAGLLVDGPDVLRAVIAGSLLDLG</sequence>
<evidence type="ECO:0000256" key="3">
    <source>
        <dbReference type="ARBA" id="ARBA00022630"/>
    </source>
</evidence>
<feature type="domain" description="Acyl-CoA dehydrogenase/oxidase N-terminal" evidence="8">
    <location>
        <begin position="10"/>
        <end position="117"/>
    </location>
</feature>